<dbReference type="Gene3D" id="2.40.170.20">
    <property type="entry name" value="TonB-dependent receptor, beta-barrel domain"/>
    <property type="match status" value="1"/>
</dbReference>
<name>A0ABT3N9K4_9BACT</name>
<evidence type="ECO:0000256" key="1">
    <source>
        <dbReference type="ARBA" id="ARBA00004571"/>
    </source>
</evidence>
<organism evidence="13 14">
    <name type="scientific">Desulfobotulus pelophilus</name>
    <dbReference type="NCBI Taxonomy" id="2823377"/>
    <lineage>
        <taxon>Bacteria</taxon>
        <taxon>Pseudomonadati</taxon>
        <taxon>Thermodesulfobacteriota</taxon>
        <taxon>Desulfobacteria</taxon>
        <taxon>Desulfobacterales</taxon>
        <taxon>Desulfobacteraceae</taxon>
        <taxon>Desulfobotulus</taxon>
    </lineage>
</organism>
<evidence type="ECO:0000313" key="13">
    <source>
        <dbReference type="EMBL" id="MCW7754143.1"/>
    </source>
</evidence>
<dbReference type="PANTHER" id="PTHR30069">
    <property type="entry name" value="TONB-DEPENDENT OUTER MEMBRANE RECEPTOR"/>
    <property type="match status" value="1"/>
</dbReference>
<evidence type="ECO:0000256" key="3">
    <source>
        <dbReference type="ARBA" id="ARBA00022452"/>
    </source>
</evidence>
<feature type="chain" id="PRO_5046389263" evidence="10">
    <location>
        <begin position="22"/>
        <end position="647"/>
    </location>
</feature>
<comment type="caution">
    <text evidence="13">The sequence shown here is derived from an EMBL/GenBank/DDBJ whole genome shotgun (WGS) entry which is preliminary data.</text>
</comment>
<dbReference type="SUPFAM" id="SSF56935">
    <property type="entry name" value="Porins"/>
    <property type="match status" value="1"/>
</dbReference>
<dbReference type="InterPro" id="IPR036942">
    <property type="entry name" value="Beta-barrel_TonB_sf"/>
</dbReference>
<evidence type="ECO:0000256" key="7">
    <source>
        <dbReference type="ARBA" id="ARBA00023237"/>
    </source>
</evidence>
<dbReference type="InterPro" id="IPR037066">
    <property type="entry name" value="Plug_dom_sf"/>
</dbReference>
<comment type="similarity">
    <text evidence="8 9">Belongs to the TonB-dependent receptor family.</text>
</comment>
<evidence type="ECO:0000256" key="6">
    <source>
        <dbReference type="ARBA" id="ARBA00023136"/>
    </source>
</evidence>
<dbReference type="CDD" id="cd01347">
    <property type="entry name" value="ligand_gated_channel"/>
    <property type="match status" value="1"/>
</dbReference>
<proteinExistence type="inferred from homology"/>
<reference evidence="13 14" key="1">
    <citation type="submission" date="2022-11" db="EMBL/GenBank/DDBJ databases">
        <title>Desulfobotulus tamanensis H1 sp. nov. - anaerobic, alkaliphilic, sulphate reducing bacterium isolated from terrestrial mud volcano.</title>
        <authorList>
            <person name="Frolova A."/>
            <person name="Merkel A.Y."/>
            <person name="Slobodkin A.I."/>
        </authorList>
    </citation>
    <scope>NUCLEOTIDE SEQUENCE [LARGE SCALE GENOMIC DNA]</scope>
    <source>
        <strain evidence="13 14">H1</strain>
    </source>
</reference>
<keyword evidence="10" id="KW-0732">Signal</keyword>
<evidence type="ECO:0000256" key="5">
    <source>
        <dbReference type="ARBA" id="ARBA00023077"/>
    </source>
</evidence>
<keyword evidence="7 8" id="KW-0998">Cell outer membrane</keyword>
<keyword evidence="6 8" id="KW-0472">Membrane</keyword>
<keyword evidence="3 8" id="KW-1134">Transmembrane beta strand</keyword>
<dbReference type="InterPro" id="IPR000531">
    <property type="entry name" value="Beta-barrel_TonB"/>
</dbReference>
<dbReference type="Pfam" id="PF07715">
    <property type="entry name" value="Plug"/>
    <property type="match status" value="1"/>
</dbReference>
<keyword evidence="5 9" id="KW-0798">TonB box</keyword>
<comment type="subcellular location">
    <subcellularLocation>
        <location evidence="1 8">Cell outer membrane</location>
        <topology evidence="1 8">Multi-pass membrane protein</topology>
    </subcellularLocation>
</comment>
<evidence type="ECO:0000256" key="9">
    <source>
        <dbReference type="RuleBase" id="RU003357"/>
    </source>
</evidence>
<feature type="domain" description="TonB-dependent receptor-like beta-barrel" evidence="11">
    <location>
        <begin position="220"/>
        <end position="617"/>
    </location>
</feature>
<evidence type="ECO:0000256" key="10">
    <source>
        <dbReference type="SAM" id="SignalP"/>
    </source>
</evidence>
<evidence type="ECO:0000256" key="8">
    <source>
        <dbReference type="PROSITE-ProRule" id="PRU01360"/>
    </source>
</evidence>
<accession>A0ABT3N9K4</accession>
<dbReference type="EMBL" id="JAPFPW010000009">
    <property type="protein sequence ID" value="MCW7754143.1"/>
    <property type="molecule type" value="Genomic_DNA"/>
</dbReference>
<dbReference type="RefSeq" id="WP_265425063.1">
    <property type="nucleotide sequence ID" value="NZ_JAPFPW010000009.1"/>
</dbReference>
<feature type="domain" description="TonB-dependent receptor plug" evidence="12">
    <location>
        <begin position="44"/>
        <end position="150"/>
    </location>
</feature>
<dbReference type="Pfam" id="PF00593">
    <property type="entry name" value="TonB_dep_Rec_b-barrel"/>
    <property type="match status" value="1"/>
</dbReference>
<evidence type="ECO:0000256" key="2">
    <source>
        <dbReference type="ARBA" id="ARBA00022448"/>
    </source>
</evidence>
<evidence type="ECO:0000256" key="4">
    <source>
        <dbReference type="ARBA" id="ARBA00022692"/>
    </source>
</evidence>
<dbReference type="InterPro" id="IPR039426">
    <property type="entry name" value="TonB-dep_rcpt-like"/>
</dbReference>
<dbReference type="InterPro" id="IPR012910">
    <property type="entry name" value="Plug_dom"/>
</dbReference>
<dbReference type="Proteomes" id="UP001209681">
    <property type="component" value="Unassembled WGS sequence"/>
</dbReference>
<keyword evidence="2 8" id="KW-0813">Transport</keyword>
<dbReference type="PANTHER" id="PTHR30069:SF27">
    <property type="entry name" value="BLL4766 PROTEIN"/>
    <property type="match status" value="1"/>
</dbReference>
<keyword evidence="4 8" id="KW-0812">Transmembrane</keyword>
<feature type="signal peptide" evidence="10">
    <location>
        <begin position="1"/>
        <end position="21"/>
    </location>
</feature>
<dbReference type="PROSITE" id="PS52016">
    <property type="entry name" value="TONB_DEPENDENT_REC_3"/>
    <property type="match status" value="1"/>
</dbReference>
<evidence type="ECO:0000259" key="11">
    <source>
        <dbReference type="Pfam" id="PF00593"/>
    </source>
</evidence>
<keyword evidence="13" id="KW-0675">Receptor</keyword>
<sequence>MKGCLLFVVSAALIFACPVFAEAPAALQLETLVVTAGREDKDAEKLARPVRVLEKEDFNRIPGAGLVEVLAREAGLVPREGVGKSGGLDIRGMGDTFSSNVLVLVDDVPMNARDLSGVDFSTIALEDVERIEIIRGSGAVHWGSGAVGGVIRIITKKPSELSATLSTETGSFGHRKNRIQTSGSSGKSAFRLYGGHRETNGYRENSAFDAKDAGLDLQYNQKGPFSFGLSGHVYADSYGLPGPVTQGRSRKSASTPYDGGETFEKRFTARAEGNFDAMGTLKLQRSLRYRDQKMDMTGRQVADSESGPPVDTGVTEKTARMDYHLPLERNGLHHSLHFGLDHLESHYVRTDPDANLARRYNGRIVEYGVFSAADLGLTESLRLSLGGRHHVMDADYRYDRMSPEGWRQHSLRSETWEKQAWDAGLVYEMRPWLHVYTSFATSFRGPNVDELAQASADLKPQESRHLELGFRSSFPGWYRLEAGLFSMEADDEIYYDSLRQENRNYEEKTRRRGLETALTLYPAPAWSLRLDMTWMQARFEKNDKVIPLVPERHAGWQISWEPVEVVGLYLAGRWFDSRYDGNDFANREKKLDAFHVWDMRARLHSSPLDLFVEVHNIFNEAYAMAAYSGASYPMPGRYLKAGVTFCF</sequence>
<protein>
    <submittedName>
        <fullName evidence="13">TonB-dependent receptor</fullName>
    </submittedName>
</protein>
<evidence type="ECO:0000259" key="12">
    <source>
        <dbReference type="Pfam" id="PF07715"/>
    </source>
</evidence>
<dbReference type="Gene3D" id="2.170.130.10">
    <property type="entry name" value="TonB-dependent receptor, plug domain"/>
    <property type="match status" value="1"/>
</dbReference>
<evidence type="ECO:0000313" key="14">
    <source>
        <dbReference type="Proteomes" id="UP001209681"/>
    </source>
</evidence>
<gene>
    <name evidence="13" type="ORF">OOT00_09095</name>
</gene>
<keyword evidence="14" id="KW-1185">Reference proteome</keyword>
<dbReference type="PROSITE" id="PS51257">
    <property type="entry name" value="PROKAR_LIPOPROTEIN"/>
    <property type="match status" value="1"/>
</dbReference>